<sequence>MRMSVAALGIAVGCAVSGLAAGQAEPQQAEAERLAIGFLARKQGAHAGSERVERAQFLYAVRGAVSALRLHGLACFPAGSSLEGVATEVAERIVAQSTLQPLDIGAAVAIAAVDKWPCREGQVSSIPR</sequence>
<accession>A0A2G9C625</accession>
<dbReference type="RefSeq" id="WP_099862864.1">
    <property type="nucleotide sequence ID" value="NZ_PEOG01000050.1"/>
</dbReference>
<comment type="caution">
    <text evidence="2">The sequence shown here is derived from an EMBL/GenBank/DDBJ whole genome shotgun (WGS) entry which is preliminary data.</text>
</comment>
<proteinExistence type="predicted"/>
<reference evidence="2 3" key="1">
    <citation type="submission" date="2017-11" db="EMBL/GenBank/DDBJ databases">
        <title>Draft genome sequence of Mitsuaria sp. HWN-4.</title>
        <authorList>
            <person name="Gundlapally S.R."/>
        </authorList>
    </citation>
    <scope>NUCLEOTIDE SEQUENCE [LARGE SCALE GENOMIC DNA]</scope>
    <source>
        <strain evidence="2 3">HWN-4</strain>
    </source>
</reference>
<dbReference type="AlphaFoldDB" id="A0A2G9C625"/>
<dbReference type="Proteomes" id="UP000231501">
    <property type="component" value="Unassembled WGS sequence"/>
</dbReference>
<keyword evidence="3" id="KW-1185">Reference proteome</keyword>
<evidence type="ECO:0000313" key="3">
    <source>
        <dbReference type="Proteomes" id="UP000231501"/>
    </source>
</evidence>
<feature type="chain" id="PRO_5013769009" description="Rap1a immunity protein domain-containing protein" evidence="1">
    <location>
        <begin position="21"/>
        <end position="128"/>
    </location>
</feature>
<evidence type="ECO:0000313" key="2">
    <source>
        <dbReference type="EMBL" id="PIM51900.1"/>
    </source>
</evidence>
<name>A0A2G9C625_9BURK</name>
<keyword evidence="1" id="KW-0732">Signal</keyword>
<protein>
    <recommendedName>
        <fullName evidence="4">Rap1a immunity protein domain-containing protein</fullName>
    </recommendedName>
</protein>
<gene>
    <name evidence="2" type="ORF">CS062_17395</name>
</gene>
<evidence type="ECO:0008006" key="4">
    <source>
        <dbReference type="Google" id="ProtNLM"/>
    </source>
</evidence>
<dbReference type="EMBL" id="PEOG01000050">
    <property type="protein sequence ID" value="PIM51900.1"/>
    <property type="molecule type" value="Genomic_DNA"/>
</dbReference>
<organism evidence="2 3">
    <name type="scientific">Roseateles chitinivorans</name>
    <dbReference type="NCBI Taxonomy" id="2917965"/>
    <lineage>
        <taxon>Bacteria</taxon>
        <taxon>Pseudomonadati</taxon>
        <taxon>Pseudomonadota</taxon>
        <taxon>Betaproteobacteria</taxon>
        <taxon>Burkholderiales</taxon>
        <taxon>Sphaerotilaceae</taxon>
        <taxon>Roseateles</taxon>
    </lineage>
</organism>
<feature type="signal peptide" evidence="1">
    <location>
        <begin position="1"/>
        <end position="20"/>
    </location>
</feature>
<evidence type="ECO:0000256" key="1">
    <source>
        <dbReference type="SAM" id="SignalP"/>
    </source>
</evidence>